<name>A0A173UXU6_9FIRM</name>
<comment type="function">
    <text evidence="2">Pyridoxal 5'-phosphate (PLP)-binding protein, which is involved in PLP homeostasis.</text>
</comment>
<gene>
    <name evidence="6" type="ORF">ERS852582_02326</name>
</gene>
<dbReference type="InterPro" id="IPR001608">
    <property type="entry name" value="Ala_racemase_N"/>
</dbReference>
<sequence length="239" mass="26025">MAEKTLEEMRQAVAEIREKMAAAAREAGRDPAAVQLCAACKTRTAQTIAASAALPIDLFGENHVQELCTNYDAGAYCGKPSHFIGHLQTNKIKKVLGRASLIQSVDSEHLLLAIEKEAAKAGIVQDILLEVNIGGEESKTGAAPELLWPLLDTAAAQQHIRVKGLMAIPPVNDDDAQNRRYLAQVYQLFVRAGERGYRNVEMQTLSMGMSGDFENAIREGATLVRIGTAIYGERDYSKK</sequence>
<accession>A0A173UXU6</accession>
<proteinExistence type="inferred from homology"/>
<dbReference type="GO" id="GO:0030170">
    <property type="term" value="F:pyridoxal phosphate binding"/>
    <property type="evidence" value="ECO:0007669"/>
    <property type="project" value="UniProtKB-UniRule"/>
</dbReference>
<protein>
    <recommendedName>
        <fullName evidence="2">Pyridoxal phosphate homeostasis protein</fullName>
        <shortName evidence="2">PLP homeostasis protein</shortName>
    </recommendedName>
</protein>
<dbReference type="Gene3D" id="3.20.20.10">
    <property type="entry name" value="Alanine racemase"/>
    <property type="match status" value="1"/>
</dbReference>
<dbReference type="Proteomes" id="UP000095649">
    <property type="component" value="Unassembled WGS sequence"/>
</dbReference>
<evidence type="ECO:0000259" key="5">
    <source>
        <dbReference type="Pfam" id="PF01168"/>
    </source>
</evidence>
<dbReference type="SUPFAM" id="SSF51419">
    <property type="entry name" value="PLP-binding barrel"/>
    <property type="match status" value="1"/>
</dbReference>
<feature type="modified residue" description="N6-(pyridoxal phosphate)lysine" evidence="2 3">
    <location>
        <position position="41"/>
    </location>
</feature>
<dbReference type="CDD" id="cd00635">
    <property type="entry name" value="PLPDE_III_YBL036c_like"/>
    <property type="match status" value="1"/>
</dbReference>
<comment type="cofactor">
    <cofactor evidence="3">
        <name>pyridoxal 5'-phosphate</name>
        <dbReference type="ChEBI" id="CHEBI:597326"/>
    </cofactor>
</comment>
<evidence type="ECO:0000256" key="3">
    <source>
        <dbReference type="PIRSR" id="PIRSR004848-1"/>
    </source>
</evidence>
<evidence type="ECO:0000256" key="2">
    <source>
        <dbReference type="HAMAP-Rule" id="MF_02087"/>
    </source>
</evidence>
<feature type="domain" description="Alanine racemase N-terminal" evidence="5">
    <location>
        <begin position="16"/>
        <end position="234"/>
    </location>
</feature>
<dbReference type="InterPro" id="IPR011078">
    <property type="entry name" value="PyrdxlP_homeostasis"/>
</dbReference>
<reference evidence="6 7" key="1">
    <citation type="submission" date="2015-09" db="EMBL/GenBank/DDBJ databases">
        <authorList>
            <consortium name="Pathogen Informatics"/>
        </authorList>
    </citation>
    <scope>NUCLEOTIDE SEQUENCE [LARGE SCALE GENOMIC DNA]</scope>
    <source>
        <strain evidence="6 7">2789STDY5834970</strain>
    </source>
</reference>
<evidence type="ECO:0000313" key="7">
    <source>
        <dbReference type="Proteomes" id="UP000095649"/>
    </source>
</evidence>
<evidence type="ECO:0000256" key="1">
    <source>
        <dbReference type="ARBA" id="ARBA00022898"/>
    </source>
</evidence>
<dbReference type="NCBIfam" id="TIGR00044">
    <property type="entry name" value="YggS family pyridoxal phosphate-dependent enzyme"/>
    <property type="match status" value="1"/>
</dbReference>
<dbReference type="EMBL" id="CYXN01000025">
    <property type="protein sequence ID" value="CUN18418.1"/>
    <property type="molecule type" value="Genomic_DNA"/>
</dbReference>
<dbReference type="OrthoDB" id="9804072at2"/>
<evidence type="ECO:0000256" key="4">
    <source>
        <dbReference type="RuleBase" id="RU004514"/>
    </source>
</evidence>
<comment type="similarity">
    <text evidence="2 4">Belongs to the pyridoxal phosphate-binding protein YggS/PROSC family.</text>
</comment>
<keyword evidence="1 2" id="KW-0663">Pyridoxal phosphate</keyword>
<dbReference type="PANTHER" id="PTHR10146">
    <property type="entry name" value="PROLINE SYNTHETASE CO-TRANSCRIBED BACTERIAL HOMOLOG PROTEIN"/>
    <property type="match status" value="1"/>
</dbReference>
<dbReference type="PIRSF" id="PIRSF004848">
    <property type="entry name" value="YBL036c_PLPDEIII"/>
    <property type="match status" value="1"/>
</dbReference>
<dbReference type="HAMAP" id="MF_02087">
    <property type="entry name" value="PLP_homeostasis"/>
    <property type="match status" value="1"/>
</dbReference>
<dbReference type="AlphaFoldDB" id="A0A173UXU6"/>
<dbReference type="InterPro" id="IPR029066">
    <property type="entry name" value="PLP-binding_barrel"/>
</dbReference>
<dbReference type="PANTHER" id="PTHR10146:SF14">
    <property type="entry name" value="PYRIDOXAL PHOSPHATE HOMEOSTASIS PROTEIN"/>
    <property type="match status" value="1"/>
</dbReference>
<evidence type="ECO:0000313" key="6">
    <source>
        <dbReference type="EMBL" id="CUN18418.1"/>
    </source>
</evidence>
<organism evidence="6 7">
    <name type="scientific">Faecalibacterium prausnitzii</name>
    <dbReference type="NCBI Taxonomy" id="853"/>
    <lineage>
        <taxon>Bacteria</taxon>
        <taxon>Bacillati</taxon>
        <taxon>Bacillota</taxon>
        <taxon>Clostridia</taxon>
        <taxon>Eubacteriales</taxon>
        <taxon>Oscillospiraceae</taxon>
        <taxon>Faecalibacterium</taxon>
    </lineage>
</organism>
<dbReference type="RefSeq" id="WP_055186660.1">
    <property type="nucleotide sequence ID" value="NZ_CYXN01000025.1"/>
</dbReference>
<dbReference type="Pfam" id="PF01168">
    <property type="entry name" value="Ala_racemase_N"/>
    <property type="match status" value="1"/>
</dbReference>